<protein>
    <submittedName>
        <fullName evidence="2">Uncharacterized protein</fullName>
    </submittedName>
</protein>
<dbReference type="Proteomes" id="UP000092583">
    <property type="component" value="Unassembled WGS sequence"/>
</dbReference>
<dbReference type="EMBL" id="KI669462">
    <property type="protein sequence ID" value="OCF58035.1"/>
    <property type="molecule type" value="Genomic_DNA"/>
</dbReference>
<evidence type="ECO:0000313" key="3">
    <source>
        <dbReference type="Proteomes" id="UP000092583"/>
    </source>
</evidence>
<keyword evidence="3" id="KW-1185">Reference proteome</keyword>
<dbReference type="OrthoDB" id="2562690at2759"/>
<gene>
    <name evidence="2" type="ORF">L486_04062</name>
</gene>
<reference evidence="2 3" key="1">
    <citation type="submission" date="2013-07" db="EMBL/GenBank/DDBJ databases">
        <title>The Genome Sequence of Kwoniella mangroviensis CBS10435.</title>
        <authorList>
            <consortium name="The Broad Institute Genome Sequencing Platform"/>
            <person name="Cuomo C."/>
            <person name="Litvintseva A."/>
            <person name="Chen Y."/>
            <person name="Heitman J."/>
            <person name="Sun S."/>
            <person name="Springer D."/>
            <person name="Dromer F."/>
            <person name="Young S.K."/>
            <person name="Zeng Q."/>
            <person name="Gargeya S."/>
            <person name="Fitzgerald M."/>
            <person name="Abouelleil A."/>
            <person name="Alvarado L."/>
            <person name="Berlin A.M."/>
            <person name="Chapman S.B."/>
            <person name="Dewar J."/>
            <person name="Goldberg J."/>
            <person name="Griggs A."/>
            <person name="Gujja S."/>
            <person name="Hansen M."/>
            <person name="Howarth C."/>
            <person name="Imamovic A."/>
            <person name="Larimer J."/>
            <person name="McCowan C."/>
            <person name="Murphy C."/>
            <person name="Pearson M."/>
            <person name="Priest M."/>
            <person name="Roberts A."/>
            <person name="Saif S."/>
            <person name="Shea T."/>
            <person name="Sykes S."/>
            <person name="Wortman J."/>
            <person name="Nusbaum C."/>
            <person name="Birren B."/>
        </authorList>
    </citation>
    <scope>NUCLEOTIDE SEQUENCE [LARGE SCALE GENOMIC DNA]</scope>
    <source>
        <strain evidence="2 3">CBS 10435</strain>
    </source>
</reference>
<sequence length="307" mass="34145">MSVLPSIPRACRASSSRLPPHPPLRTTAFKSIHPISIRSLSLLPSRSPSSVPFFLPHLGLGGGKHQAQLPEYGKGKGRQPDEEEEVDDAEWDMRVARAMLHLQETLPLFFDPEMNSTNMFPRNIFSKHMVLTLPAPLPLKISSLSGYSMAFSLTRSGMHALHTDLRSDLERMSFSPSPSDVVQSDSKSASLLAKKPVPSHRQKQIRVQVAVYGTLRLPPHKEAKWHTSSLYTFSPYSGLVTSHEVETIRPLPGEGVAEWLMSRLLGWTSRQSVNEGAVPCPRTVALPTRNEMERFKRGSNGDPSRDQ</sequence>
<dbReference type="AlphaFoldDB" id="A0A1B9IR52"/>
<dbReference type="STRING" id="1331196.A0A1B9IR52"/>
<accession>A0A1B9IR52</accession>
<feature type="region of interest" description="Disordered" evidence="1">
    <location>
        <begin position="1"/>
        <end position="24"/>
    </location>
</feature>
<proteinExistence type="predicted"/>
<organism evidence="2 3">
    <name type="scientific">Kwoniella mangroviensis CBS 10435</name>
    <dbReference type="NCBI Taxonomy" id="1331196"/>
    <lineage>
        <taxon>Eukaryota</taxon>
        <taxon>Fungi</taxon>
        <taxon>Dikarya</taxon>
        <taxon>Basidiomycota</taxon>
        <taxon>Agaricomycotina</taxon>
        <taxon>Tremellomycetes</taxon>
        <taxon>Tremellales</taxon>
        <taxon>Cryptococcaceae</taxon>
        <taxon>Kwoniella</taxon>
    </lineage>
</organism>
<reference evidence="3" key="2">
    <citation type="submission" date="2013-12" db="EMBL/GenBank/DDBJ databases">
        <title>Evolution of pathogenesis and genome organization in the Tremellales.</title>
        <authorList>
            <person name="Cuomo C."/>
            <person name="Litvintseva A."/>
            <person name="Heitman J."/>
            <person name="Chen Y."/>
            <person name="Sun S."/>
            <person name="Springer D."/>
            <person name="Dromer F."/>
            <person name="Young S."/>
            <person name="Zeng Q."/>
            <person name="Chapman S."/>
            <person name="Gujja S."/>
            <person name="Saif S."/>
            <person name="Birren B."/>
        </authorList>
    </citation>
    <scope>NUCLEOTIDE SEQUENCE [LARGE SCALE GENOMIC DNA]</scope>
    <source>
        <strain evidence="3">CBS 10435</strain>
    </source>
</reference>
<name>A0A1B9IR52_9TREE</name>
<evidence type="ECO:0000256" key="1">
    <source>
        <dbReference type="SAM" id="MobiDB-lite"/>
    </source>
</evidence>
<feature type="compositionally biased region" description="Low complexity" evidence="1">
    <location>
        <begin position="12"/>
        <end position="24"/>
    </location>
</feature>
<evidence type="ECO:0000313" key="2">
    <source>
        <dbReference type="EMBL" id="OCF58035.1"/>
    </source>
</evidence>